<feature type="transmembrane region" description="Helical" evidence="1">
    <location>
        <begin position="70"/>
        <end position="95"/>
    </location>
</feature>
<gene>
    <name evidence="2" type="ORF">MNBD_CHLOROFLEXI01-4483</name>
</gene>
<feature type="transmembrane region" description="Helical" evidence="1">
    <location>
        <begin position="175"/>
        <end position="195"/>
    </location>
</feature>
<dbReference type="AlphaFoldDB" id="A0A3B0VA98"/>
<protein>
    <recommendedName>
        <fullName evidence="3">DUF624 domain-containing protein</fullName>
    </recommendedName>
</protein>
<name>A0A3B0VA98_9ZZZZ</name>
<reference evidence="2" key="1">
    <citation type="submission" date="2018-06" db="EMBL/GenBank/DDBJ databases">
        <authorList>
            <person name="Zhirakovskaya E."/>
        </authorList>
    </citation>
    <scope>NUCLEOTIDE SEQUENCE</scope>
</reference>
<evidence type="ECO:0000256" key="1">
    <source>
        <dbReference type="SAM" id="Phobius"/>
    </source>
</evidence>
<evidence type="ECO:0008006" key="3">
    <source>
        <dbReference type="Google" id="ProtNLM"/>
    </source>
</evidence>
<dbReference type="EMBL" id="UOEU01000804">
    <property type="protein sequence ID" value="VAW40608.1"/>
    <property type="molecule type" value="Genomic_DNA"/>
</dbReference>
<feature type="transmembrane region" description="Helical" evidence="1">
    <location>
        <begin position="101"/>
        <end position="125"/>
    </location>
</feature>
<feature type="transmembrane region" description="Helical" evidence="1">
    <location>
        <begin position="146"/>
        <end position="169"/>
    </location>
</feature>
<evidence type="ECO:0000313" key="2">
    <source>
        <dbReference type="EMBL" id="VAW40608.1"/>
    </source>
</evidence>
<organism evidence="2">
    <name type="scientific">hydrothermal vent metagenome</name>
    <dbReference type="NCBI Taxonomy" id="652676"/>
    <lineage>
        <taxon>unclassified sequences</taxon>
        <taxon>metagenomes</taxon>
        <taxon>ecological metagenomes</taxon>
    </lineage>
</organism>
<sequence length="207" mass="24004">MNPFRILAHAFRLWWRDFIGMMLLNILWFGLQIPIVTGPPATAVLYTIAQRMYEDEYWEMQELWSLLRELFWPAWRWALPNLIILLALAGNFYAYQDRAGAGWMVLRLVWGAVLTIWLMLNLFYWPFWLSQEDKSWRTTVANCGRFLLLNPWTALVLFIFCTSLLVASVLLTVPLVAGAVGLLALVGVTAVQHALQQANPRLRNIHK</sequence>
<keyword evidence="1" id="KW-0472">Membrane</keyword>
<proteinExistence type="predicted"/>
<keyword evidence="1" id="KW-1133">Transmembrane helix</keyword>
<accession>A0A3B0VA98</accession>
<keyword evidence="1" id="KW-0812">Transmembrane</keyword>